<evidence type="ECO:0000256" key="9">
    <source>
        <dbReference type="SAM" id="MobiDB-lite"/>
    </source>
</evidence>
<dbReference type="InterPro" id="IPR050161">
    <property type="entry name" value="Siro_Cobalamin_biosynth"/>
</dbReference>
<dbReference type="PROSITE" id="PS00839">
    <property type="entry name" value="SUMT_1"/>
    <property type="match status" value="1"/>
</dbReference>
<dbReference type="PANTHER" id="PTHR45790">
    <property type="entry name" value="SIROHEME SYNTHASE-RELATED"/>
    <property type="match status" value="1"/>
</dbReference>
<dbReference type="InterPro" id="IPR003043">
    <property type="entry name" value="Uropor_MeTrfase_CS"/>
</dbReference>
<organism evidence="11 12">
    <name type="scientific">Kushneria sinocarnis</name>
    <dbReference type="NCBI Taxonomy" id="595502"/>
    <lineage>
        <taxon>Bacteria</taxon>
        <taxon>Pseudomonadati</taxon>
        <taxon>Pseudomonadota</taxon>
        <taxon>Gammaproteobacteria</taxon>
        <taxon>Oceanospirillales</taxon>
        <taxon>Halomonadaceae</taxon>
        <taxon>Kushneria</taxon>
    </lineage>
</organism>
<dbReference type="GO" id="GO:0032259">
    <property type="term" value="P:methylation"/>
    <property type="evidence" value="ECO:0007669"/>
    <property type="project" value="UniProtKB-KW"/>
</dbReference>
<keyword evidence="3 11" id="KW-0489">Methyltransferase</keyword>
<dbReference type="InterPro" id="IPR000878">
    <property type="entry name" value="4pyrrol_Mease"/>
</dbReference>
<name>A0A420WUA5_9GAMM</name>
<feature type="domain" description="Tetrapyrrole methylase" evidence="10">
    <location>
        <begin position="49"/>
        <end position="258"/>
    </location>
</feature>
<dbReference type="GO" id="GO:0004851">
    <property type="term" value="F:uroporphyrin-III C-methyltransferase activity"/>
    <property type="evidence" value="ECO:0007669"/>
    <property type="project" value="UniProtKB-EC"/>
</dbReference>
<evidence type="ECO:0000256" key="4">
    <source>
        <dbReference type="ARBA" id="ARBA00022679"/>
    </source>
</evidence>
<dbReference type="GO" id="GO:0019354">
    <property type="term" value="P:siroheme biosynthetic process"/>
    <property type="evidence" value="ECO:0007669"/>
    <property type="project" value="UniProtKB-UniPathway"/>
</dbReference>
<dbReference type="InterPro" id="IPR006366">
    <property type="entry name" value="CobA/CysG_C"/>
</dbReference>
<dbReference type="InterPro" id="IPR014776">
    <property type="entry name" value="4pyrrole_Mease_sub2"/>
</dbReference>
<dbReference type="AlphaFoldDB" id="A0A420WUA5"/>
<dbReference type="InterPro" id="IPR014777">
    <property type="entry name" value="4pyrrole_Mease_sub1"/>
</dbReference>
<comment type="similarity">
    <text evidence="1">Belongs to the precorrin methyltransferase family.</text>
</comment>
<sequence>MIMKPLSHERGVRAALRAVARRLMAPTGPAHSPVTTRRPAAHPTSGGRVALVGAGPGEVELLTLRAARLLGEADAVVYDRLVGDDILELIRPGAERYYVGKACGHHSVSQAEIGTLMVRLAGEGRSVVRLKGGDPGVFGRMGEELVALAEAGIETDIVPGISAASGAAAAMGIPLTDRSCAQRLHLVTAHGCRPDQAPDWPSLARRDETLVFYMGLSRASEIAHSLMAAGLPADWPMMLIANASLPDQQALIGTLGDMPARLAETCLPSPCLIMVGRVVALAADSPVLRKAGVSNRDRSDAGA</sequence>
<dbReference type="InterPro" id="IPR035996">
    <property type="entry name" value="4pyrrol_Methylase_sf"/>
</dbReference>
<feature type="region of interest" description="Disordered" evidence="9">
    <location>
        <begin position="26"/>
        <end position="46"/>
    </location>
</feature>
<dbReference type="FunFam" id="3.40.1010.10:FF:000001">
    <property type="entry name" value="Siroheme synthase"/>
    <property type="match status" value="1"/>
</dbReference>
<dbReference type="EC" id="2.1.1.107" evidence="2"/>
<comment type="pathway">
    <text evidence="7">Porphyrin-containing compound metabolism; siroheme biosynthesis; precorrin-2 from uroporphyrinogen III: step 1/1.</text>
</comment>
<keyword evidence="5" id="KW-0949">S-adenosyl-L-methionine</keyword>
<comment type="caution">
    <text evidence="11">The sequence shown here is derived from an EMBL/GenBank/DDBJ whole genome shotgun (WGS) entry which is preliminary data.</text>
</comment>
<accession>A0A420WUA5</accession>
<evidence type="ECO:0000313" key="12">
    <source>
        <dbReference type="Proteomes" id="UP000281975"/>
    </source>
</evidence>
<dbReference type="SUPFAM" id="SSF53790">
    <property type="entry name" value="Tetrapyrrole methylase"/>
    <property type="match status" value="1"/>
</dbReference>
<reference evidence="11 12" key="1">
    <citation type="submission" date="2018-10" db="EMBL/GenBank/DDBJ databases">
        <title>Genomic Encyclopedia of Type Strains, Phase IV (KMG-IV): sequencing the most valuable type-strain genomes for metagenomic binning, comparative biology and taxonomic classification.</title>
        <authorList>
            <person name="Goeker M."/>
        </authorList>
    </citation>
    <scope>NUCLEOTIDE SEQUENCE [LARGE SCALE GENOMIC DNA]</scope>
    <source>
        <strain evidence="11 12">DSM 23229</strain>
    </source>
</reference>
<dbReference type="UniPathway" id="UPA00262">
    <property type="reaction ID" value="UER00211"/>
</dbReference>
<keyword evidence="12" id="KW-1185">Reference proteome</keyword>
<evidence type="ECO:0000256" key="6">
    <source>
        <dbReference type="ARBA" id="ARBA00023244"/>
    </source>
</evidence>
<protein>
    <recommendedName>
        <fullName evidence="2">uroporphyrinogen-III C-methyltransferase</fullName>
        <ecNumber evidence="2">2.1.1.107</ecNumber>
    </recommendedName>
</protein>
<dbReference type="EMBL" id="RBIN01000007">
    <property type="protein sequence ID" value="RKQ97023.1"/>
    <property type="molecule type" value="Genomic_DNA"/>
</dbReference>
<dbReference type="NCBIfam" id="TIGR01469">
    <property type="entry name" value="cobA_cysG_Cterm"/>
    <property type="match status" value="1"/>
</dbReference>
<evidence type="ECO:0000256" key="8">
    <source>
        <dbReference type="ARBA" id="ARBA00060548"/>
    </source>
</evidence>
<gene>
    <name evidence="11" type="ORF">C7446_2439</name>
</gene>
<evidence type="ECO:0000256" key="1">
    <source>
        <dbReference type="ARBA" id="ARBA00005879"/>
    </source>
</evidence>
<dbReference type="PANTHER" id="PTHR45790:SF3">
    <property type="entry name" value="S-ADENOSYL-L-METHIONINE-DEPENDENT UROPORPHYRINOGEN III METHYLTRANSFERASE, CHLOROPLASTIC"/>
    <property type="match status" value="1"/>
</dbReference>
<evidence type="ECO:0000313" key="11">
    <source>
        <dbReference type="EMBL" id="RKQ97023.1"/>
    </source>
</evidence>
<dbReference type="Gene3D" id="3.30.950.10">
    <property type="entry name" value="Methyltransferase, Cobalt-precorrin-4 Transmethylase, Domain 2"/>
    <property type="match status" value="1"/>
</dbReference>
<dbReference type="Pfam" id="PF00590">
    <property type="entry name" value="TP_methylase"/>
    <property type="match status" value="1"/>
</dbReference>
<evidence type="ECO:0000259" key="10">
    <source>
        <dbReference type="Pfam" id="PF00590"/>
    </source>
</evidence>
<dbReference type="CDD" id="cd11642">
    <property type="entry name" value="SUMT"/>
    <property type="match status" value="1"/>
</dbReference>
<dbReference type="NCBIfam" id="NF004790">
    <property type="entry name" value="PRK06136.1"/>
    <property type="match status" value="1"/>
</dbReference>
<keyword evidence="4 11" id="KW-0808">Transferase</keyword>
<evidence type="ECO:0000256" key="3">
    <source>
        <dbReference type="ARBA" id="ARBA00022603"/>
    </source>
</evidence>
<keyword evidence="6" id="KW-0627">Porphyrin biosynthesis</keyword>
<evidence type="ECO:0000256" key="5">
    <source>
        <dbReference type="ARBA" id="ARBA00022691"/>
    </source>
</evidence>
<comment type="pathway">
    <text evidence="8">Cofactor biosynthesis; adenosylcobalamin biosynthesis; precorrin-2 from uroporphyrinogen III: step 1/1.</text>
</comment>
<evidence type="ECO:0000256" key="7">
    <source>
        <dbReference type="ARBA" id="ARBA00025705"/>
    </source>
</evidence>
<dbReference type="Proteomes" id="UP000281975">
    <property type="component" value="Unassembled WGS sequence"/>
</dbReference>
<evidence type="ECO:0000256" key="2">
    <source>
        <dbReference type="ARBA" id="ARBA00012162"/>
    </source>
</evidence>
<proteinExistence type="inferred from homology"/>
<dbReference type="Gene3D" id="3.40.1010.10">
    <property type="entry name" value="Cobalt-precorrin-4 Transmethylase, Domain 1"/>
    <property type="match status" value="1"/>
</dbReference>